<feature type="domain" description="Pyridoxamine kinase/Phosphomethylpyrimidine kinase" evidence="1">
    <location>
        <begin position="32"/>
        <end position="274"/>
    </location>
</feature>
<dbReference type="GO" id="GO:0009229">
    <property type="term" value="P:thiamine diphosphate biosynthetic process"/>
    <property type="evidence" value="ECO:0007669"/>
    <property type="project" value="UniProtKB-UniPathway"/>
</dbReference>
<accession>A0A7V8JRV9</accession>
<dbReference type="SUPFAM" id="SSF53613">
    <property type="entry name" value="Ribokinase-like"/>
    <property type="match status" value="1"/>
</dbReference>
<dbReference type="GO" id="GO:0008902">
    <property type="term" value="F:hydroxymethylpyrimidine kinase activity"/>
    <property type="evidence" value="ECO:0007669"/>
    <property type="project" value="TreeGrafter"/>
</dbReference>
<protein>
    <submittedName>
        <fullName evidence="2">Hydroxymethylpyrimidine/phosphomethylpyrimidine kinase</fullName>
    </submittedName>
</protein>
<comment type="caution">
    <text evidence="2">The sequence shown here is derived from an EMBL/GenBank/DDBJ whole genome shotgun (WGS) entry which is preliminary data.</text>
</comment>
<dbReference type="EMBL" id="WNDQ01000005">
    <property type="protein sequence ID" value="KAF1023401.1"/>
    <property type="molecule type" value="Genomic_DNA"/>
</dbReference>
<keyword evidence="2" id="KW-0418">Kinase</keyword>
<dbReference type="PANTHER" id="PTHR20858:SF17">
    <property type="entry name" value="HYDROXYMETHYLPYRIMIDINE_PHOSPHOMETHYLPYRIMIDINE KINASE THI20-RELATED"/>
    <property type="match status" value="1"/>
</dbReference>
<dbReference type="Pfam" id="PF08543">
    <property type="entry name" value="Phos_pyr_kin"/>
    <property type="match status" value="1"/>
</dbReference>
<reference evidence="3" key="1">
    <citation type="journal article" date="2020" name="MBio">
        <title>Horizontal gene transfer to a defensive symbiont with a reduced genome amongst a multipartite beetle microbiome.</title>
        <authorList>
            <person name="Waterworth S.C."/>
            <person name="Florez L.V."/>
            <person name="Rees E.R."/>
            <person name="Hertweck C."/>
            <person name="Kaltenpoth M."/>
            <person name="Kwan J.C."/>
        </authorList>
    </citation>
    <scope>NUCLEOTIDE SEQUENCE [LARGE SCALE GENOMIC DNA]</scope>
</reference>
<dbReference type="AlphaFoldDB" id="A0A7V8JRV9"/>
<gene>
    <name evidence="2" type="primary">thiD_1</name>
    <name evidence="2" type="ORF">GAK30_00604</name>
</gene>
<keyword evidence="2" id="KW-0808">Transferase</keyword>
<dbReference type="GO" id="GO:0009228">
    <property type="term" value="P:thiamine biosynthetic process"/>
    <property type="evidence" value="ECO:0007669"/>
    <property type="project" value="TreeGrafter"/>
</dbReference>
<dbReference type="UniPathway" id="UPA00060">
    <property type="reaction ID" value="UER00138"/>
</dbReference>
<proteinExistence type="predicted"/>
<evidence type="ECO:0000313" key="3">
    <source>
        <dbReference type="Proteomes" id="UP000461670"/>
    </source>
</evidence>
<dbReference type="GO" id="GO:0005829">
    <property type="term" value="C:cytosol"/>
    <property type="evidence" value="ECO:0007669"/>
    <property type="project" value="TreeGrafter"/>
</dbReference>
<dbReference type="PANTHER" id="PTHR20858">
    <property type="entry name" value="PHOSPHOMETHYLPYRIMIDINE KINASE"/>
    <property type="match status" value="1"/>
</dbReference>
<dbReference type="GO" id="GO:0008972">
    <property type="term" value="F:phosphomethylpyrimidine kinase activity"/>
    <property type="evidence" value="ECO:0007669"/>
    <property type="project" value="TreeGrafter"/>
</dbReference>
<dbReference type="InterPro" id="IPR013749">
    <property type="entry name" value="PM/HMP-P_kinase-1"/>
</dbReference>
<organism evidence="2 3">
    <name type="scientific">Paracidovorax wautersii</name>
    <dbReference type="NCBI Taxonomy" id="1177982"/>
    <lineage>
        <taxon>Bacteria</taxon>
        <taxon>Pseudomonadati</taxon>
        <taxon>Pseudomonadota</taxon>
        <taxon>Betaproteobacteria</taxon>
        <taxon>Burkholderiales</taxon>
        <taxon>Comamonadaceae</taxon>
        <taxon>Paracidovorax</taxon>
    </lineage>
</organism>
<dbReference type="Gene3D" id="3.40.1190.20">
    <property type="match status" value="1"/>
</dbReference>
<evidence type="ECO:0000313" key="2">
    <source>
        <dbReference type="EMBL" id="KAF1023401.1"/>
    </source>
</evidence>
<dbReference type="Proteomes" id="UP000461670">
    <property type="component" value="Unassembled WGS sequence"/>
</dbReference>
<name>A0A7V8JRV9_9BURK</name>
<sequence length="300" mass="31670">MTDTQNTPPSDTATDSPQDLTPACVMCFNAGDPSGAGGLTADVSSIMSVGAHPLAVTTAVYVRDSAEIFEHHALDEELVIQQARGVLEDMPVQAVKVGFLGSTEAISVVAELATDYADIPLIAYMPSLNWWDGADADSYFDAFFDLLLPQTSLLIGSHGTLARWLLPDWPHERAPSARDIAKAAAAQGVPYVLVTGIVQPGGYTDNQLATPETVLASRAFEHFEVIFTGAGDTLSAAITALLASGCNVEDAFNEALSYLDQALAHGFRPGMGNVIPDRLFWAQGEADETGDEAETALPTA</sequence>
<evidence type="ECO:0000259" key="1">
    <source>
        <dbReference type="Pfam" id="PF08543"/>
    </source>
</evidence>
<dbReference type="InterPro" id="IPR029056">
    <property type="entry name" value="Ribokinase-like"/>
</dbReference>